<evidence type="ECO:0000256" key="1">
    <source>
        <dbReference type="SAM" id="MobiDB-lite"/>
    </source>
</evidence>
<gene>
    <name evidence="3" type="ORF">ABRQ22_01085</name>
</gene>
<evidence type="ECO:0000256" key="2">
    <source>
        <dbReference type="SAM" id="Phobius"/>
    </source>
</evidence>
<name>A0AAU8G2H4_9MICO</name>
<keyword evidence="2" id="KW-1133">Transmembrane helix</keyword>
<reference evidence="3" key="1">
    <citation type="submission" date="2024-06" db="EMBL/GenBank/DDBJ databases">
        <title>Complete genome sequence of the cellulolytic actinobacterium, Cellulosimicrobium ES-005.</title>
        <authorList>
            <person name="Matthews C.T."/>
            <person name="Underwood K.D."/>
            <person name="Ghanchi K.M."/>
            <person name="Fields S.D."/>
            <person name="Gardner S.G."/>
        </authorList>
    </citation>
    <scope>NUCLEOTIDE SEQUENCE</scope>
    <source>
        <strain evidence="3">ES-005</strain>
    </source>
</reference>
<dbReference type="EMBL" id="CP159290">
    <property type="protein sequence ID" value="XCH30323.1"/>
    <property type="molecule type" value="Genomic_DNA"/>
</dbReference>
<dbReference type="RefSeq" id="WP_353708276.1">
    <property type="nucleotide sequence ID" value="NZ_CP159290.1"/>
</dbReference>
<sequence length="157" mass="16198">MSTTPTTTYRTSDVPRHPGSSTATVGRQVPGEVRRRVPRWSVPLVAAAVAAVVLLVGTALGVDPEVRTATGTQTVGVVAAVVTALVVGYAAWGVRALLGRLASRRPRRGERAWLATCAVVLLVSLLGPLGAVTPAAVALLAVEHLAVGLTLTLALRR</sequence>
<feature type="compositionally biased region" description="Low complexity" evidence="1">
    <location>
        <begin position="1"/>
        <end position="11"/>
    </location>
</feature>
<dbReference type="Pfam" id="PF19545">
    <property type="entry name" value="DUF6069"/>
    <property type="match status" value="1"/>
</dbReference>
<dbReference type="InterPro" id="IPR045713">
    <property type="entry name" value="DUF6069"/>
</dbReference>
<protein>
    <submittedName>
        <fullName evidence="3">DUF6069 family protein</fullName>
    </submittedName>
</protein>
<keyword evidence="2" id="KW-0812">Transmembrane</keyword>
<feature type="region of interest" description="Disordered" evidence="1">
    <location>
        <begin position="1"/>
        <end position="30"/>
    </location>
</feature>
<feature type="transmembrane region" description="Helical" evidence="2">
    <location>
        <begin position="42"/>
        <end position="62"/>
    </location>
</feature>
<dbReference type="AlphaFoldDB" id="A0AAU8G2H4"/>
<accession>A0AAU8G2H4</accession>
<feature type="transmembrane region" description="Helical" evidence="2">
    <location>
        <begin position="74"/>
        <end position="92"/>
    </location>
</feature>
<keyword evidence="2" id="KW-0472">Membrane</keyword>
<organism evidence="3">
    <name type="scientific">Cellulosimicrobium sp. ES-005</name>
    <dbReference type="NCBI Taxonomy" id="3163031"/>
    <lineage>
        <taxon>Bacteria</taxon>
        <taxon>Bacillati</taxon>
        <taxon>Actinomycetota</taxon>
        <taxon>Actinomycetes</taxon>
        <taxon>Micrococcales</taxon>
        <taxon>Promicromonosporaceae</taxon>
        <taxon>Cellulosimicrobium</taxon>
    </lineage>
</organism>
<proteinExistence type="predicted"/>
<evidence type="ECO:0000313" key="3">
    <source>
        <dbReference type="EMBL" id="XCH30323.1"/>
    </source>
</evidence>